<dbReference type="EMBL" id="AZBU02000011">
    <property type="protein sequence ID" value="TKR61119.1"/>
    <property type="molecule type" value="Genomic_DNA"/>
</dbReference>
<organism evidence="2 3">
    <name type="scientific">Steinernema carpocapsae</name>
    <name type="common">Entomopathogenic nematode</name>
    <dbReference type="NCBI Taxonomy" id="34508"/>
    <lineage>
        <taxon>Eukaryota</taxon>
        <taxon>Metazoa</taxon>
        <taxon>Ecdysozoa</taxon>
        <taxon>Nematoda</taxon>
        <taxon>Chromadorea</taxon>
        <taxon>Rhabditida</taxon>
        <taxon>Tylenchina</taxon>
        <taxon>Panagrolaimomorpha</taxon>
        <taxon>Strongyloidoidea</taxon>
        <taxon>Steinernematidae</taxon>
        <taxon>Steinernema</taxon>
    </lineage>
</organism>
<dbReference type="OrthoDB" id="5846344at2759"/>
<gene>
    <name evidence="2" type="ORF">L596_028272</name>
</gene>
<dbReference type="Proteomes" id="UP000298663">
    <property type="component" value="Unassembled WGS sequence"/>
</dbReference>
<reference evidence="2 3" key="1">
    <citation type="journal article" date="2015" name="Genome Biol.">
        <title>Comparative genomics of Steinernema reveals deeply conserved gene regulatory networks.</title>
        <authorList>
            <person name="Dillman A.R."/>
            <person name="Macchietto M."/>
            <person name="Porter C.F."/>
            <person name="Rogers A."/>
            <person name="Williams B."/>
            <person name="Antoshechkin I."/>
            <person name="Lee M.M."/>
            <person name="Goodwin Z."/>
            <person name="Lu X."/>
            <person name="Lewis E.E."/>
            <person name="Goodrich-Blair H."/>
            <person name="Stock S.P."/>
            <person name="Adams B.J."/>
            <person name="Sternberg P.W."/>
            <person name="Mortazavi A."/>
        </authorList>
    </citation>
    <scope>NUCLEOTIDE SEQUENCE [LARGE SCALE GENOMIC DNA]</scope>
    <source>
        <strain evidence="2 3">ALL</strain>
    </source>
</reference>
<evidence type="ECO:0000256" key="1">
    <source>
        <dbReference type="SAM" id="MobiDB-lite"/>
    </source>
</evidence>
<feature type="region of interest" description="Disordered" evidence="1">
    <location>
        <begin position="82"/>
        <end position="111"/>
    </location>
</feature>
<proteinExistence type="predicted"/>
<reference evidence="2 3" key="2">
    <citation type="journal article" date="2019" name="G3 (Bethesda)">
        <title>Hybrid Assembly of the Genome of the Entomopathogenic Nematode Steinernema carpocapsae Identifies the X-Chromosome.</title>
        <authorList>
            <person name="Serra L."/>
            <person name="Macchietto M."/>
            <person name="Macias-Munoz A."/>
            <person name="McGill C.J."/>
            <person name="Rodriguez I.M."/>
            <person name="Rodriguez B."/>
            <person name="Murad R."/>
            <person name="Mortazavi A."/>
        </authorList>
    </citation>
    <scope>NUCLEOTIDE SEQUENCE [LARGE SCALE GENOMIC DNA]</scope>
    <source>
        <strain evidence="2 3">ALL</strain>
    </source>
</reference>
<comment type="caution">
    <text evidence="2">The sequence shown here is derived from an EMBL/GenBank/DDBJ whole genome shotgun (WGS) entry which is preliminary data.</text>
</comment>
<evidence type="ECO:0000313" key="2">
    <source>
        <dbReference type="EMBL" id="TKR61119.1"/>
    </source>
</evidence>
<accession>A0A4U5LY09</accession>
<sequence>MAGGLFYHFRKQAALYVWPVLAGTVIFIDWNHTRQWKANGRVPRAIRSHGHFHHQLLRQEGHLGAETRGGLHPRHHVLRTLLGQGRYGEGRDDERPQSTLRGQDRGPPQALGPLEVLEVRRFLALPR</sequence>
<keyword evidence="3" id="KW-1185">Reference proteome</keyword>
<dbReference type="AlphaFoldDB" id="A0A4U5LY09"/>
<evidence type="ECO:0000313" key="3">
    <source>
        <dbReference type="Proteomes" id="UP000298663"/>
    </source>
</evidence>
<name>A0A4U5LY09_STECR</name>
<protein>
    <submittedName>
        <fullName evidence="2">Uncharacterized protein</fullName>
    </submittedName>
</protein>